<dbReference type="EMBL" id="CP042198">
    <property type="protein sequence ID" value="QDS75969.1"/>
    <property type="molecule type" value="Genomic_DNA"/>
</dbReference>
<organism evidence="2 3">
    <name type="scientific">Venturia effusa</name>
    <dbReference type="NCBI Taxonomy" id="50376"/>
    <lineage>
        <taxon>Eukaryota</taxon>
        <taxon>Fungi</taxon>
        <taxon>Dikarya</taxon>
        <taxon>Ascomycota</taxon>
        <taxon>Pezizomycotina</taxon>
        <taxon>Dothideomycetes</taxon>
        <taxon>Pleosporomycetidae</taxon>
        <taxon>Venturiales</taxon>
        <taxon>Venturiaceae</taxon>
        <taxon>Venturia</taxon>
    </lineage>
</organism>
<feature type="region of interest" description="Disordered" evidence="1">
    <location>
        <begin position="100"/>
        <end position="126"/>
    </location>
</feature>
<evidence type="ECO:0000313" key="2">
    <source>
        <dbReference type="EMBL" id="QDS75969.1"/>
    </source>
</evidence>
<reference evidence="2 3" key="1">
    <citation type="submission" date="2019-07" db="EMBL/GenBank/DDBJ databases">
        <title>Finished genome of Venturia effusa.</title>
        <authorList>
            <person name="Young C.A."/>
            <person name="Cox M.P."/>
            <person name="Ganley A.R.D."/>
            <person name="David W.J."/>
        </authorList>
    </citation>
    <scope>NUCLEOTIDE SEQUENCE [LARGE SCALE GENOMIC DNA]</scope>
    <source>
        <strain evidence="3">albino</strain>
    </source>
</reference>
<keyword evidence="3" id="KW-1185">Reference proteome</keyword>
<sequence>MDSQSSQAVKADNSSLRETELEAHLNLLHQTSDLTSASFNNASPGSDWSTATPFTVTPLGLDLGQDDGQISLTDPFIMTIADMDHGPLTTAISGDALVKSEPEEGNKRVASTSSDNDSGSPLPKRRRSLVEEEVNHNARSASMHAALEIINQEYNDMQNRHALAVSKNEEMSSKINVLLSVNQTLTLQGVSAEVLSQKNQQITNQIRLIQDLQQYNGSMLSQLQYYDQAIIARDRVLRERHMTIQALQGRVEELERFIQYYPALIKSSDAQIQQQGRKIQELEQQIRESGD</sequence>
<dbReference type="Proteomes" id="UP000316270">
    <property type="component" value="Chromosome 14"/>
</dbReference>
<gene>
    <name evidence="2" type="ORF">FKW77_003782</name>
</gene>
<proteinExistence type="predicted"/>
<evidence type="ECO:0000256" key="1">
    <source>
        <dbReference type="SAM" id="MobiDB-lite"/>
    </source>
</evidence>
<evidence type="ECO:0000313" key="3">
    <source>
        <dbReference type="Proteomes" id="UP000316270"/>
    </source>
</evidence>
<dbReference type="AlphaFoldDB" id="A0A517LK12"/>
<accession>A0A517LK12</accession>
<protein>
    <submittedName>
        <fullName evidence="2">Uncharacterized protein</fullName>
    </submittedName>
</protein>
<feature type="compositionally biased region" description="Polar residues" evidence="1">
    <location>
        <begin position="109"/>
        <end position="119"/>
    </location>
</feature>
<dbReference type="OrthoDB" id="3943665at2759"/>
<name>A0A517LK12_9PEZI</name>